<dbReference type="AlphaFoldDB" id="A0A813LA61"/>
<reference evidence="2" key="1">
    <citation type="submission" date="2021-02" db="EMBL/GenBank/DDBJ databases">
        <authorList>
            <person name="Dougan E. K."/>
            <person name="Rhodes N."/>
            <person name="Thang M."/>
            <person name="Chan C."/>
        </authorList>
    </citation>
    <scope>NUCLEOTIDE SEQUENCE</scope>
</reference>
<evidence type="ECO:0008006" key="4">
    <source>
        <dbReference type="Google" id="ProtNLM"/>
    </source>
</evidence>
<gene>
    <name evidence="2" type="ORF">PGLA2088_LOCUS41750</name>
</gene>
<dbReference type="Proteomes" id="UP000626109">
    <property type="component" value="Unassembled WGS sequence"/>
</dbReference>
<feature type="signal peptide" evidence="1">
    <location>
        <begin position="1"/>
        <end position="27"/>
    </location>
</feature>
<evidence type="ECO:0000256" key="1">
    <source>
        <dbReference type="SAM" id="SignalP"/>
    </source>
</evidence>
<proteinExistence type="predicted"/>
<accession>A0A813LA61</accession>
<organism evidence="2 3">
    <name type="scientific">Polarella glacialis</name>
    <name type="common">Dinoflagellate</name>
    <dbReference type="NCBI Taxonomy" id="89957"/>
    <lineage>
        <taxon>Eukaryota</taxon>
        <taxon>Sar</taxon>
        <taxon>Alveolata</taxon>
        <taxon>Dinophyceae</taxon>
        <taxon>Suessiales</taxon>
        <taxon>Suessiaceae</taxon>
        <taxon>Polarella</taxon>
    </lineage>
</organism>
<keyword evidence="1" id="KW-0732">Signal</keyword>
<evidence type="ECO:0000313" key="2">
    <source>
        <dbReference type="EMBL" id="CAE8721120.1"/>
    </source>
</evidence>
<name>A0A813LA61_POLGL</name>
<evidence type="ECO:0000313" key="3">
    <source>
        <dbReference type="Proteomes" id="UP000626109"/>
    </source>
</evidence>
<protein>
    <recommendedName>
        <fullName evidence="4">Secreted protein</fullName>
    </recommendedName>
</protein>
<sequence>MFRRYCSSFDVLAQFCCFCCCCCSCRATPCDSPAIFPVKTTAHSPFLAMSQDPNLFQTARNRRITNPAGVSIAAVHAGSAEQAERAVACRAPPQRKPTRSHGIVGLSRDEHLALLQALRARLANSEMLLDAFHATTLGRAGWLIA</sequence>
<comment type="caution">
    <text evidence="2">The sequence shown here is derived from an EMBL/GenBank/DDBJ whole genome shotgun (WGS) entry which is preliminary data.</text>
</comment>
<dbReference type="EMBL" id="CAJNNW010033971">
    <property type="protein sequence ID" value="CAE8721120.1"/>
    <property type="molecule type" value="Genomic_DNA"/>
</dbReference>
<feature type="chain" id="PRO_5032556049" description="Secreted protein" evidence="1">
    <location>
        <begin position="28"/>
        <end position="145"/>
    </location>
</feature>